<feature type="compositionally biased region" description="Low complexity" evidence="2">
    <location>
        <begin position="140"/>
        <end position="161"/>
    </location>
</feature>
<dbReference type="EMBL" id="GBXI01013053">
    <property type="protein sequence ID" value="JAD01239.1"/>
    <property type="molecule type" value="Transcribed_RNA"/>
</dbReference>
<gene>
    <name evidence="3" type="ORF">g.27807</name>
</gene>
<feature type="compositionally biased region" description="Polar residues" evidence="2">
    <location>
        <begin position="1"/>
        <end position="11"/>
    </location>
</feature>
<evidence type="ECO:0000256" key="2">
    <source>
        <dbReference type="SAM" id="MobiDB-lite"/>
    </source>
</evidence>
<reference evidence="3" key="1">
    <citation type="submission" date="2014-11" db="EMBL/GenBank/DDBJ databases">
        <authorList>
            <person name="Geib S."/>
        </authorList>
    </citation>
    <scope>NUCLEOTIDE SEQUENCE</scope>
</reference>
<proteinExistence type="predicted"/>
<evidence type="ECO:0000256" key="1">
    <source>
        <dbReference type="SAM" id="Coils"/>
    </source>
</evidence>
<keyword evidence="1" id="KW-0175">Coiled coil</keyword>
<reference evidence="3" key="2">
    <citation type="journal article" date="2015" name="Gigascience">
        <title>Reconstructing a comprehensive transcriptome assembly of a white-pupal translocated strain of the pest fruit fly Bactrocera cucurbitae.</title>
        <authorList>
            <person name="Sim S.B."/>
            <person name="Calla B."/>
            <person name="Hall B."/>
            <person name="DeRego T."/>
            <person name="Geib S.M."/>
        </authorList>
    </citation>
    <scope>NUCLEOTIDE SEQUENCE</scope>
</reference>
<sequence>MPTYRNTSYYNQPKPKASVQEIKLSTHSSKSNASAQEELVKKRSTTAKPLKRSTKTTYEVCESTQTSLKDASVINIAEKCKDNTKPYINVPVIQIRLSEEESIVSTPPQKQRGYDFTSSTNSHFDGWLVTAPKKFKRACSSTPTSSKRKSSTSSMKTTPPRKVSDENLVTSQEMVDSQHKESGAKRMVFRGPEWKKPCQESVVAGAPKPFVGACPLNFEEFAKLSRTRQKFFLTQDPRKKYCLVNPQALRTKAFSEKREFNILTKTVKYADNVCGETQSQSSESFICDVIDLENPMQLDFQGLDYRKTYQADEQDIQNQSLYRSIVRYMERRRVRQETQDKVEEELQNERLAVPKCFDVPDRTHEEKVSVIEPPVPFCKLFRSADKPYNQQTIEEESRNRRNRYKNLYLERKELAEEEEAAKEVQDKVNEELKPTKLAMEHFTEVLNTVNAAYDPQIKIEALLRKPPEPATIYPHTMRETKQFKKKLKAQNRIKRDNALVKKEYYLENFDKLKDYPEAKIELGSDTPRHASESPELSEQSSDDEDNIKVGKYGSNFQLRGFHFKLGKSLRGKRHQTEKTGGARKEKTCTTREDWLAELVPKKEVVKMDIEEGIPKIRGPDDPLLKIFQPQFGYKLPQIKSSAVREYIEKRLGRHYERDLRKKFKMVRPRLEYPMKKFNLINFLYTDNTTDLGNFKPDHTIEDDKADLMKLNTTLEYMAAKEDIKKQEKSKIKEKRLKLLGIPCYVVKRSSLQTKCEQSDTDTDSEWVPTPEPELADQEEENMRARRAKSVALPLAMRGNMPAPKYRETTIRRHPRKPRDYIKERVPSQLFDETVAAVHKPHLLKLKTDDMHFSNLRDVPNREYSKIFEARHHHDHWNHMQQKPVDVHYQPKIIKAEATKGKSKKDRVVMENFRMAQPPCNQFVGMDLTISKCDTKELLAEYMRNTRKHTTTDKTLKIKDLCQSTDVNFHSRTRSEIEALNFPGRKEYLDFLHEVRKALYETKVSEEEGQKLTVDRDEIIQEIEEDLKSIESCLTSLSSSICTNLTNDSGSFLLMEGKTKIPLDYIRKSVVPFEPMNRCRFKLVPLDIEAEENNPFKVLPFTGQGKAQIELNTAKDSFFTFNTRLQNGLRLRLEVPVEDVRQKLIGRAMHKYRSVVTTDIDENYVDELKKRPPVKMFSFKTASSFIKDALRLKYESMLIQGQIVRTKIYDRLNEHHWENMMRLKVLYEKLFAKWEKREYEAAMSVVHQVKSYYDRTDALRREFRELERQQIVLNMDIVFIEGHWIRRIMLQNFHYLLGDSEWRYENDWIHRIEKVSQRGSECEEAEEEFGEEEEDGEEGEDGCNKITIELENFEESILRRTIVNIRKRDKDDAWAIKSYYEDVYMQNLHPILIVFPNAESFMRGIENLKIKTFVLLLEMHFTLSINTELQSRLEMFEVWCLEDLREKQSYVSRKCAKLYFMSDRAADMKMRTLDFLSEPVESSFNDEAFIKHRAVIVEVWREIVPENMRSGSGDDLEPLEMVAMISEVAMELISKFESIPVEESRRIEAQLRRRRAYDRKISRQAYQVEKRIESEMKKVVRNLEPPYVKPKRKGKLPRVVIKRKEKKISFKEQRVTEHTKFFFRAFHDEGDVMQLHDARDSIGVMDTIQEQIVPFYFDHFLKLNGYTPNYNFKTNVELRDGPEVSRVALRNLVPEILEKLDKWELMRKRIMDDNIQRNPRMYENVRF</sequence>
<feature type="region of interest" description="Disordered" evidence="2">
    <location>
        <begin position="1"/>
        <end position="54"/>
    </location>
</feature>
<feature type="coiled-coil region" evidence="1">
    <location>
        <begin position="404"/>
        <end position="431"/>
    </location>
</feature>
<evidence type="ECO:0000313" key="3">
    <source>
        <dbReference type="EMBL" id="JAD01239.1"/>
    </source>
</evidence>
<feature type="region of interest" description="Disordered" evidence="2">
    <location>
        <begin position="755"/>
        <end position="780"/>
    </location>
</feature>
<feature type="compositionally biased region" description="Basic and acidic residues" evidence="2">
    <location>
        <begin position="523"/>
        <end position="532"/>
    </location>
</feature>
<feature type="region of interest" description="Disordered" evidence="2">
    <location>
        <begin position="523"/>
        <end position="549"/>
    </location>
</feature>
<feature type="compositionally biased region" description="Basic residues" evidence="2">
    <location>
        <begin position="42"/>
        <end position="54"/>
    </location>
</feature>
<feature type="compositionally biased region" description="Polar residues" evidence="2">
    <location>
        <begin position="23"/>
        <end position="35"/>
    </location>
</feature>
<name>A0A0A1WQA9_ZEUCU</name>
<organism evidence="3">
    <name type="scientific">Zeugodacus cucurbitae</name>
    <name type="common">Melon fruit fly</name>
    <name type="synonym">Bactrocera cucurbitae</name>
    <dbReference type="NCBI Taxonomy" id="28588"/>
    <lineage>
        <taxon>Eukaryota</taxon>
        <taxon>Metazoa</taxon>
        <taxon>Ecdysozoa</taxon>
        <taxon>Arthropoda</taxon>
        <taxon>Hexapoda</taxon>
        <taxon>Insecta</taxon>
        <taxon>Pterygota</taxon>
        <taxon>Neoptera</taxon>
        <taxon>Endopterygota</taxon>
        <taxon>Diptera</taxon>
        <taxon>Brachycera</taxon>
        <taxon>Muscomorpha</taxon>
        <taxon>Tephritoidea</taxon>
        <taxon>Tephritidae</taxon>
        <taxon>Zeugodacus</taxon>
        <taxon>Zeugodacus</taxon>
    </lineage>
</organism>
<feature type="region of interest" description="Disordered" evidence="2">
    <location>
        <begin position="138"/>
        <end position="183"/>
    </location>
</feature>
<protein>
    <submittedName>
        <fullName evidence="3">Uncharacterized protein</fullName>
    </submittedName>
</protein>
<accession>A0A0A1WQA9</accession>